<protein>
    <recommendedName>
        <fullName evidence="4">DUF2950 domain-containing protein</fullName>
    </recommendedName>
</protein>
<reference evidence="3" key="1">
    <citation type="submission" date="2006-10" db="EMBL/GenBank/DDBJ databases">
        <title>Complete sequence of Solibacter usitatus Ellin6076.</title>
        <authorList>
            <consortium name="US DOE Joint Genome Institute"/>
            <person name="Copeland A."/>
            <person name="Lucas S."/>
            <person name="Lapidus A."/>
            <person name="Barry K."/>
            <person name="Detter J.C."/>
            <person name="Glavina del Rio T."/>
            <person name="Hammon N."/>
            <person name="Israni S."/>
            <person name="Dalin E."/>
            <person name="Tice H."/>
            <person name="Pitluck S."/>
            <person name="Thompson L.S."/>
            <person name="Brettin T."/>
            <person name="Bruce D."/>
            <person name="Han C."/>
            <person name="Tapia R."/>
            <person name="Gilna P."/>
            <person name="Schmutz J."/>
            <person name="Larimer F."/>
            <person name="Land M."/>
            <person name="Hauser L."/>
            <person name="Kyrpides N."/>
            <person name="Mikhailova N."/>
            <person name="Janssen P.H."/>
            <person name="Kuske C.R."/>
            <person name="Richardson P."/>
        </authorList>
    </citation>
    <scope>NUCLEOTIDE SEQUENCE</scope>
    <source>
        <strain evidence="3">Ellin6076</strain>
    </source>
</reference>
<dbReference type="STRING" id="234267.Acid_4080"/>
<keyword evidence="2" id="KW-0732">Signal</keyword>
<dbReference type="Pfam" id="PF11453">
    <property type="entry name" value="DUF2950"/>
    <property type="match status" value="2"/>
</dbReference>
<evidence type="ECO:0000313" key="3">
    <source>
        <dbReference type="EMBL" id="ABJ85044.1"/>
    </source>
</evidence>
<feature type="chain" id="PRO_5004162757" description="DUF2950 domain-containing protein" evidence="2">
    <location>
        <begin position="22"/>
        <end position="261"/>
    </location>
</feature>
<evidence type="ECO:0000256" key="2">
    <source>
        <dbReference type="SAM" id="SignalP"/>
    </source>
</evidence>
<dbReference type="AlphaFoldDB" id="Q01Z71"/>
<dbReference type="OrthoDB" id="108782at2"/>
<accession>Q01Z71</accession>
<dbReference type="InterPro" id="IPR021556">
    <property type="entry name" value="DUF2950"/>
</dbReference>
<name>Q01Z71_SOLUE</name>
<sequence length="261" mass="27411" precursor="true">MSTYKLVTLALIMALASCGKADRTSSSTAMTAPSGRKTFASPSEAGAALLTAAQSGDRNTWLEIFGPDSAEVLFTGDAAQDQANLQAFVAAYTRMNRWGQIKAGGQTLYIGPDNYAFPIPLDKDSSGRWSFDTAAGKDEILARRIGRNELAAIAACDATAKGNSAKLASSKSGEHLPLLNGYYYRIAGKPGGSAGFTVLAFPAEYKNSGIMTFIVGKDGAVYQKDLGEKTGELAMATTRFNPSDGWTPALPHSGTASRATQ</sequence>
<dbReference type="PROSITE" id="PS51257">
    <property type="entry name" value="PROKAR_LIPOPROTEIN"/>
    <property type="match status" value="1"/>
</dbReference>
<feature type="region of interest" description="Disordered" evidence="1">
    <location>
        <begin position="242"/>
        <end position="261"/>
    </location>
</feature>
<gene>
    <name evidence="3" type="ordered locus">Acid_4080</name>
</gene>
<proteinExistence type="predicted"/>
<dbReference type="HOGENOM" id="CLU_078227_0_0_0"/>
<dbReference type="EMBL" id="CP000473">
    <property type="protein sequence ID" value="ABJ85044.1"/>
    <property type="molecule type" value="Genomic_DNA"/>
</dbReference>
<evidence type="ECO:0008006" key="4">
    <source>
        <dbReference type="Google" id="ProtNLM"/>
    </source>
</evidence>
<organism evidence="3">
    <name type="scientific">Solibacter usitatus (strain Ellin6076)</name>
    <dbReference type="NCBI Taxonomy" id="234267"/>
    <lineage>
        <taxon>Bacteria</taxon>
        <taxon>Pseudomonadati</taxon>
        <taxon>Acidobacteriota</taxon>
        <taxon>Terriglobia</taxon>
        <taxon>Bryobacterales</taxon>
        <taxon>Solibacteraceae</taxon>
        <taxon>Candidatus Solibacter</taxon>
    </lineage>
</organism>
<evidence type="ECO:0000256" key="1">
    <source>
        <dbReference type="SAM" id="MobiDB-lite"/>
    </source>
</evidence>
<dbReference type="eggNOG" id="COG4786">
    <property type="taxonomic scope" value="Bacteria"/>
</dbReference>
<feature type="signal peptide" evidence="2">
    <location>
        <begin position="1"/>
        <end position="21"/>
    </location>
</feature>
<dbReference type="KEGG" id="sus:Acid_4080"/>
<dbReference type="InParanoid" id="Q01Z71"/>